<dbReference type="PANTHER" id="PTHR42715:SF12">
    <property type="entry name" value="BETA-GLUCOSIDASE G-RELATED"/>
    <property type="match status" value="1"/>
</dbReference>
<dbReference type="InterPro" id="IPR036962">
    <property type="entry name" value="Glyco_hydro_3_N_sf"/>
</dbReference>
<evidence type="ECO:0000256" key="5">
    <source>
        <dbReference type="ARBA" id="ARBA00012744"/>
    </source>
</evidence>
<dbReference type="PANTHER" id="PTHR42715">
    <property type="entry name" value="BETA-GLUCOSIDASE"/>
    <property type="match status" value="1"/>
</dbReference>
<keyword evidence="7" id="KW-0732">Signal</keyword>
<name>A0A6A6D6I8_9PEZI</name>
<evidence type="ECO:0000313" key="19">
    <source>
        <dbReference type="EMBL" id="KAF2175021.1"/>
    </source>
</evidence>
<accession>A0A6A6D6I8</accession>
<dbReference type="Gene3D" id="3.40.50.1700">
    <property type="entry name" value="Glycoside hydrolase family 3 C-terminal domain"/>
    <property type="match status" value="1"/>
</dbReference>
<evidence type="ECO:0000256" key="6">
    <source>
        <dbReference type="ARBA" id="ARBA00022525"/>
    </source>
</evidence>
<keyword evidence="11" id="KW-0326">Glycosidase</keyword>
<dbReference type="InterPro" id="IPR026891">
    <property type="entry name" value="Fn3-like"/>
</dbReference>
<dbReference type="InterPro" id="IPR002772">
    <property type="entry name" value="Glyco_hydro_3_C"/>
</dbReference>
<comment type="pathway">
    <text evidence="3">Glycan metabolism; cellulose degradation.</text>
</comment>
<dbReference type="InterPro" id="IPR036881">
    <property type="entry name" value="Glyco_hydro_3_C_sf"/>
</dbReference>
<evidence type="ECO:0000256" key="1">
    <source>
        <dbReference type="ARBA" id="ARBA00000448"/>
    </source>
</evidence>
<evidence type="ECO:0000256" key="17">
    <source>
        <dbReference type="ARBA" id="ARBA00041808"/>
    </source>
</evidence>
<dbReference type="GO" id="GO:0005576">
    <property type="term" value="C:extracellular region"/>
    <property type="evidence" value="ECO:0007669"/>
    <property type="project" value="UniProtKB-SubCell"/>
</dbReference>
<evidence type="ECO:0000256" key="16">
    <source>
        <dbReference type="ARBA" id="ARBA00041601"/>
    </source>
</evidence>
<evidence type="ECO:0000259" key="18">
    <source>
        <dbReference type="SMART" id="SM01217"/>
    </source>
</evidence>
<dbReference type="Gene3D" id="2.60.40.10">
    <property type="entry name" value="Immunoglobulins"/>
    <property type="match status" value="1"/>
</dbReference>
<dbReference type="Pfam" id="PF01915">
    <property type="entry name" value="Glyco_hydro_3_C"/>
    <property type="match status" value="1"/>
</dbReference>
<dbReference type="EC" id="3.2.1.21" evidence="5"/>
<evidence type="ECO:0000256" key="14">
    <source>
        <dbReference type="ARBA" id="ARBA00039579"/>
    </source>
</evidence>
<dbReference type="SUPFAM" id="SSF52279">
    <property type="entry name" value="Beta-D-glucan exohydrolase, C-terminal domain"/>
    <property type="match status" value="1"/>
</dbReference>
<comment type="function">
    <text evidence="13">Beta-glucosidases are one of a number of cellulolytic enzymes involved in the degradation of cellulosic biomass. Catalyzes the last step releasing glucose from the inhibitory cellobiose.</text>
</comment>
<dbReference type="SMART" id="SM01217">
    <property type="entry name" value="Fn3_like"/>
    <property type="match status" value="1"/>
</dbReference>
<sequence length="753" mass="81589">MLDWDTALNKATAFVAQLNLSEKVDMVTGGFDVGPCIGNIGPVERLSFKGLCFSDGPTGINRADLVSVFPAGLTAAATWDVELLYQRGLALGAEYRGKGINVMLGPSVGPMGRHALGGRNWEGFGADPYLAGLSIAATVRGVQENGVQTCSKHFIGNEQETQRTNTNMSGVDIQAISSNMDDRTLHELYLWPFFDAVKAGTTSVMCSYNRVNQIYACENSGLLTKTLKEDLGFRGYVVSDWYATHSTAASAKSGLDVEMPGRMTSTGSTPSPDPYFDRSLLEAVNNGSISMARLDDMVARVLVPYFLLGQDYDYPSVDPSTFGVLAAHEIGLPQFLKLGYPVALVEGRDVRADHSKLIRKIGAAGTVLLKNVNNTLPLQSPRNIAVLGNDAADLTDGRGAHDTNGWDIGTLFIGGGSGTVRLESPVSPLEAIKERARNDGSRVKVITNNTVIAAGNFQTIYPLPDVCLVFLKSWATEGHDRYSIELDFNSTTVVNNVASWCANTVVVTHSAGVNTMPWARHSNVTAILAAHYPGEQSGNSIVDVLWGEVNPSGHLPYTIPETEVDYGFPIVNLTNVTDPKGWQADFSEGQLIDYRHFDAKNITPLYEFGFGLSYTTFDVSSSLTVRLLQDKPADIPDPSVAVEIGGHPELWDELIEIESRVSNTGSRVGAAVPQLYLSFPSSAADGTPIKVLRGFEKIDLNPGESKPITFKLRRRDVSLWDVEAQTWTIPAGDFIVRVGLTSRDFRAETKFSL</sequence>
<dbReference type="EMBL" id="ML994751">
    <property type="protein sequence ID" value="KAF2175021.1"/>
    <property type="molecule type" value="Genomic_DNA"/>
</dbReference>
<keyword evidence="20" id="KW-1185">Reference proteome</keyword>
<dbReference type="InterPro" id="IPR017853">
    <property type="entry name" value="GH"/>
</dbReference>
<protein>
    <recommendedName>
        <fullName evidence="14">Probable beta-glucosidase G</fullName>
        <ecNumber evidence="5">3.2.1.21</ecNumber>
    </recommendedName>
    <alternativeName>
        <fullName evidence="15">Beta-D-glucoside glucohydrolase G</fullName>
    </alternativeName>
    <alternativeName>
        <fullName evidence="16">Cellobiase G</fullName>
    </alternativeName>
    <alternativeName>
        <fullName evidence="17">Gentiobiase G</fullName>
    </alternativeName>
</protein>
<keyword evidence="9" id="KW-0325">Glycoprotein</keyword>
<dbReference type="GO" id="GO:0009251">
    <property type="term" value="P:glucan catabolic process"/>
    <property type="evidence" value="ECO:0007669"/>
    <property type="project" value="TreeGrafter"/>
</dbReference>
<comment type="similarity">
    <text evidence="4">Belongs to the glycosyl hydrolase 3 family.</text>
</comment>
<dbReference type="SUPFAM" id="SSF51445">
    <property type="entry name" value="(Trans)glycosidases"/>
    <property type="match status" value="1"/>
</dbReference>
<evidence type="ECO:0000256" key="8">
    <source>
        <dbReference type="ARBA" id="ARBA00022801"/>
    </source>
</evidence>
<evidence type="ECO:0000256" key="12">
    <source>
        <dbReference type="ARBA" id="ARBA00023326"/>
    </source>
</evidence>
<dbReference type="InterPro" id="IPR050288">
    <property type="entry name" value="Cellulose_deg_GH3"/>
</dbReference>
<keyword evidence="10" id="KW-0119">Carbohydrate metabolism</keyword>
<evidence type="ECO:0000256" key="11">
    <source>
        <dbReference type="ARBA" id="ARBA00023295"/>
    </source>
</evidence>
<evidence type="ECO:0000256" key="4">
    <source>
        <dbReference type="ARBA" id="ARBA00005336"/>
    </source>
</evidence>
<dbReference type="FunFam" id="3.20.20.300:FF:000002">
    <property type="entry name" value="Probable beta-glucosidase"/>
    <property type="match status" value="1"/>
</dbReference>
<comment type="catalytic activity">
    <reaction evidence="1">
        <text>Hydrolysis of terminal, non-reducing beta-D-glucosyl residues with release of beta-D-glucose.</text>
        <dbReference type="EC" id="3.2.1.21"/>
    </reaction>
</comment>
<dbReference type="AlphaFoldDB" id="A0A6A6D6I8"/>
<evidence type="ECO:0000256" key="13">
    <source>
        <dbReference type="ARBA" id="ARBA00024983"/>
    </source>
</evidence>
<dbReference type="GO" id="GO:0008422">
    <property type="term" value="F:beta-glucosidase activity"/>
    <property type="evidence" value="ECO:0007669"/>
    <property type="project" value="UniProtKB-EC"/>
</dbReference>
<organism evidence="19 20">
    <name type="scientific">Zopfia rhizophila CBS 207.26</name>
    <dbReference type="NCBI Taxonomy" id="1314779"/>
    <lineage>
        <taxon>Eukaryota</taxon>
        <taxon>Fungi</taxon>
        <taxon>Dikarya</taxon>
        <taxon>Ascomycota</taxon>
        <taxon>Pezizomycotina</taxon>
        <taxon>Dothideomycetes</taxon>
        <taxon>Dothideomycetes incertae sedis</taxon>
        <taxon>Zopfiaceae</taxon>
        <taxon>Zopfia</taxon>
    </lineage>
</organism>
<evidence type="ECO:0000256" key="15">
    <source>
        <dbReference type="ARBA" id="ARBA00041276"/>
    </source>
</evidence>
<dbReference type="PRINTS" id="PR00133">
    <property type="entry name" value="GLHYDRLASE3"/>
</dbReference>
<dbReference type="Pfam" id="PF14310">
    <property type="entry name" value="Fn3-like"/>
    <property type="match status" value="1"/>
</dbReference>
<keyword evidence="12" id="KW-0624">Polysaccharide degradation</keyword>
<gene>
    <name evidence="19" type="ORF">K469DRAFT_647646</name>
</gene>
<evidence type="ECO:0000256" key="7">
    <source>
        <dbReference type="ARBA" id="ARBA00022729"/>
    </source>
</evidence>
<dbReference type="InterPro" id="IPR001764">
    <property type="entry name" value="Glyco_hydro_3_N"/>
</dbReference>
<dbReference type="OrthoDB" id="416222at2759"/>
<evidence type="ECO:0000256" key="9">
    <source>
        <dbReference type="ARBA" id="ARBA00023180"/>
    </source>
</evidence>
<evidence type="ECO:0000256" key="10">
    <source>
        <dbReference type="ARBA" id="ARBA00023277"/>
    </source>
</evidence>
<evidence type="ECO:0000313" key="20">
    <source>
        <dbReference type="Proteomes" id="UP000800200"/>
    </source>
</evidence>
<dbReference type="Gene3D" id="3.20.20.300">
    <property type="entry name" value="Glycoside hydrolase, family 3, N-terminal domain"/>
    <property type="match status" value="1"/>
</dbReference>
<evidence type="ECO:0000256" key="3">
    <source>
        <dbReference type="ARBA" id="ARBA00004987"/>
    </source>
</evidence>
<feature type="domain" description="Fibronectin type III-like" evidence="18">
    <location>
        <begin position="671"/>
        <end position="742"/>
    </location>
</feature>
<comment type="subcellular location">
    <subcellularLocation>
        <location evidence="2">Secreted</location>
    </subcellularLocation>
</comment>
<evidence type="ECO:0000256" key="2">
    <source>
        <dbReference type="ARBA" id="ARBA00004613"/>
    </source>
</evidence>
<dbReference type="Pfam" id="PF00933">
    <property type="entry name" value="Glyco_hydro_3"/>
    <property type="match status" value="1"/>
</dbReference>
<dbReference type="InterPro" id="IPR013783">
    <property type="entry name" value="Ig-like_fold"/>
</dbReference>
<proteinExistence type="inferred from homology"/>
<keyword evidence="8 19" id="KW-0378">Hydrolase</keyword>
<keyword evidence="6" id="KW-0964">Secreted</keyword>
<dbReference type="Proteomes" id="UP000800200">
    <property type="component" value="Unassembled WGS sequence"/>
</dbReference>
<reference evidence="19" key="1">
    <citation type="journal article" date="2020" name="Stud. Mycol.">
        <title>101 Dothideomycetes genomes: a test case for predicting lifestyles and emergence of pathogens.</title>
        <authorList>
            <person name="Haridas S."/>
            <person name="Albert R."/>
            <person name="Binder M."/>
            <person name="Bloem J."/>
            <person name="Labutti K."/>
            <person name="Salamov A."/>
            <person name="Andreopoulos B."/>
            <person name="Baker S."/>
            <person name="Barry K."/>
            <person name="Bills G."/>
            <person name="Bluhm B."/>
            <person name="Cannon C."/>
            <person name="Castanera R."/>
            <person name="Culley D."/>
            <person name="Daum C."/>
            <person name="Ezra D."/>
            <person name="Gonzalez J."/>
            <person name="Henrissat B."/>
            <person name="Kuo A."/>
            <person name="Liang C."/>
            <person name="Lipzen A."/>
            <person name="Lutzoni F."/>
            <person name="Magnuson J."/>
            <person name="Mondo S."/>
            <person name="Nolan M."/>
            <person name="Ohm R."/>
            <person name="Pangilinan J."/>
            <person name="Park H.-J."/>
            <person name="Ramirez L."/>
            <person name="Alfaro M."/>
            <person name="Sun H."/>
            <person name="Tritt A."/>
            <person name="Yoshinaga Y."/>
            <person name="Zwiers L.-H."/>
            <person name="Turgeon B."/>
            <person name="Goodwin S."/>
            <person name="Spatafora J."/>
            <person name="Crous P."/>
            <person name="Grigoriev I."/>
        </authorList>
    </citation>
    <scope>NUCLEOTIDE SEQUENCE</scope>
    <source>
        <strain evidence="19">CBS 207.26</strain>
    </source>
</reference>